<dbReference type="EMBL" id="CAAALY010268071">
    <property type="protein sequence ID" value="VEL41145.1"/>
    <property type="molecule type" value="Genomic_DNA"/>
</dbReference>
<keyword evidence="2" id="KW-1185">Reference proteome</keyword>
<dbReference type="Proteomes" id="UP000784294">
    <property type="component" value="Unassembled WGS sequence"/>
</dbReference>
<dbReference type="AlphaFoldDB" id="A0A3S5CV60"/>
<evidence type="ECO:0000313" key="2">
    <source>
        <dbReference type="Proteomes" id="UP000784294"/>
    </source>
</evidence>
<reference evidence="1" key="1">
    <citation type="submission" date="2018-11" db="EMBL/GenBank/DDBJ databases">
        <authorList>
            <consortium name="Pathogen Informatics"/>
        </authorList>
    </citation>
    <scope>NUCLEOTIDE SEQUENCE</scope>
</reference>
<proteinExistence type="predicted"/>
<sequence length="78" mass="8358">MESEVAGPSKLNRFIQTLLTRHVWDAARWQASDASSKTGMEACFACNLGELGTAENGCRAGSNARSARPSAKNIFTPN</sequence>
<protein>
    <submittedName>
        <fullName evidence="1">Uncharacterized protein</fullName>
    </submittedName>
</protein>
<accession>A0A3S5CV60</accession>
<name>A0A3S5CV60_9PLAT</name>
<gene>
    <name evidence="1" type="ORF">PXEA_LOCUS34585</name>
</gene>
<comment type="caution">
    <text evidence="1">The sequence shown here is derived from an EMBL/GenBank/DDBJ whole genome shotgun (WGS) entry which is preliminary data.</text>
</comment>
<organism evidence="1 2">
    <name type="scientific">Protopolystoma xenopodis</name>
    <dbReference type="NCBI Taxonomy" id="117903"/>
    <lineage>
        <taxon>Eukaryota</taxon>
        <taxon>Metazoa</taxon>
        <taxon>Spiralia</taxon>
        <taxon>Lophotrochozoa</taxon>
        <taxon>Platyhelminthes</taxon>
        <taxon>Monogenea</taxon>
        <taxon>Polyopisthocotylea</taxon>
        <taxon>Polystomatidea</taxon>
        <taxon>Polystomatidae</taxon>
        <taxon>Protopolystoma</taxon>
    </lineage>
</organism>
<evidence type="ECO:0000313" key="1">
    <source>
        <dbReference type="EMBL" id="VEL41145.1"/>
    </source>
</evidence>